<dbReference type="Proteomes" id="UP000708148">
    <property type="component" value="Unassembled WGS sequence"/>
</dbReference>
<dbReference type="PANTHER" id="PTHR42973">
    <property type="entry name" value="BINDING OXIDOREDUCTASE, PUTATIVE (AFU_ORTHOLOGUE AFUA_1G17690)-RELATED"/>
    <property type="match status" value="1"/>
</dbReference>
<dbReference type="EMBL" id="CAJHUC010000882">
    <property type="protein sequence ID" value="CAD7698766.1"/>
    <property type="molecule type" value="Genomic_DNA"/>
</dbReference>
<reference evidence="7" key="1">
    <citation type="submission" date="2020-12" db="EMBL/GenBank/DDBJ databases">
        <authorList>
            <person name="Iha C."/>
        </authorList>
    </citation>
    <scope>NUCLEOTIDE SEQUENCE</scope>
</reference>
<evidence type="ECO:0000256" key="3">
    <source>
        <dbReference type="ARBA" id="ARBA00022630"/>
    </source>
</evidence>
<evidence type="ECO:0000256" key="2">
    <source>
        <dbReference type="ARBA" id="ARBA00005466"/>
    </source>
</evidence>
<keyword evidence="8" id="KW-1185">Reference proteome</keyword>
<sequence length="380" mass="40934">MVHGRGAVATGRWRRLAVLCLALFLAWACVNFFLFPPAVQSPAHASRSIHTSPILLNKGTWETGPGEALCANEASICEHREALENLRGTIRGQVLCKGMDVYTLSARVFNALRDKEPGVVVRPLTVEDIKAALQAAANFNMTVTVKCGGHNPAGLATNDCGMLIDMYYMRGVHWDSDLHIIAEGGALWKHVHPLLAEANRSIVGGGCPDVGVVGLVVGGGVGWTSRSHGLAADNVLEATVVLPNSTVVTVDTDNQPDLFWALKGAGGSNFGVVASVKLRTFPAHDHYFAGQFCFHRRENDTADVLRVHGKVLQARDMDDRLTVDLFSSRHPPGEGDGDGYLPIRMCYGLFFDGPIDEALVIAKGVLEDLSTLVDEETACR</sequence>
<dbReference type="PANTHER" id="PTHR42973:SF39">
    <property type="entry name" value="FAD-BINDING PCMH-TYPE DOMAIN-CONTAINING PROTEIN"/>
    <property type="match status" value="1"/>
</dbReference>
<dbReference type="GO" id="GO:0016491">
    <property type="term" value="F:oxidoreductase activity"/>
    <property type="evidence" value="ECO:0007669"/>
    <property type="project" value="UniProtKB-KW"/>
</dbReference>
<feature type="domain" description="FAD-binding PCMH-type" evidence="6">
    <location>
        <begin position="113"/>
        <end position="283"/>
    </location>
</feature>
<accession>A0A8S1IXJ8</accession>
<evidence type="ECO:0000313" key="7">
    <source>
        <dbReference type="EMBL" id="CAD7698766.1"/>
    </source>
</evidence>
<comment type="cofactor">
    <cofactor evidence="1">
        <name>FAD</name>
        <dbReference type="ChEBI" id="CHEBI:57692"/>
    </cofactor>
</comment>
<keyword evidence="5" id="KW-0560">Oxidoreductase</keyword>
<evidence type="ECO:0000313" key="8">
    <source>
        <dbReference type="Proteomes" id="UP000708148"/>
    </source>
</evidence>
<dbReference type="PROSITE" id="PS51387">
    <property type="entry name" value="FAD_PCMH"/>
    <property type="match status" value="1"/>
</dbReference>
<dbReference type="InterPro" id="IPR006094">
    <property type="entry name" value="Oxid_FAD_bind_N"/>
</dbReference>
<dbReference type="GO" id="GO:0071949">
    <property type="term" value="F:FAD binding"/>
    <property type="evidence" value="ECO:0007669"/>
    <property type="project" value="InterPro"/>
</dbReference>
<dbReference type="InterPro" id="IPR050416">
    <property type="entry name" value="FAD-linked_Oxidoreductase"/>
</dbReference>
<evidence type="ECO:0000256" key="1">
    <source>
        <dbReference type="ARBA" id="ARBA00001974"/>
    </source>
</evidence>
<dbReference type="Pfam" id="PF01565">
    <property type="entry name" value="FAD_binding_4"/>
    <property type="match status" value="1"/>
</dbReference>
<name>A0A8S1IXJ8_9CHLO</name>
<keyword evidence="4" id="KW-0274">FAD</keyword>
<proteinExistence type="inferred from homology"/>
<dbReference type="InterPro" id="IPR036318">
    <property type="entry name" value="FAD-bd_PCMH-like_sf"/>
</dbReference>
<evidence type="ECO:0000256" key="5">
    <source>
        <dbReference type="ARBA" id="ARBA00023002"/>
    </source>
</evidence>
<dbReference type="Gene3D" id="3.30.465.10">
    <property type="match status" value="1"/>
</dbReference>
<dbReference type="OrthoDB" id="525608at2759"/>
<keyword evidence="3" id="KW-0285">Flavoprotein</keyword>
<gene>
    <name evidence="7" type="ORF">OSTQU699_LOCUS4125</name>
</gene>
<organism evidence="7 8">
    <name type="scientific">Ostreobium quekettii</name>
    <dbReference type="NCBI Taxonomy" id="121088"/>
    <lineage>
        <taxon>Eukaryota</taxon>
        <taxon>Viridiplantae</taxon>
        <taxon>Chlorophyta</taxon>
        <taxon>core chlorophytes</taxon>
        <taxon>Ulvophyceae</taxon>
        <taxon>TCBD clade</taxon>
        <taxon>Bryopsidales</taxon>
        <taxon>Ostreobineae</taxon>
        <taxon>Ostreobiaceae</taxon>
        <taxon>Ostreobium</taxon>
    </lineage>
</organism>
<dbReference type="SUPFAM" id="SSF56176">
    <property type="entry name" value="FAD-binding/transporter-associated domain-like"/>
    <property type="match status" value="1"/>
</dbReference>
<dbReference type="InterPro" id="IPR016169">
    <property type="entry name" value="FAD-bd_PCMH_sub2"/>
</dbReference>
<evidence type="ECO:0000256" key="4">
    <source>
        <dbReference type="ARBA" id="ARBA00022827"/>
    </source>
</evidence>
<comment type="caution">
    <text evidence="7">The sequence shown here is derived from an EMBL/GenBank/DDBJ whole genome shotgun (WGS) entry which is preliminary data.</text>
</comment>
<comment type="similarity">
    <text evidence="2">Belongs to the oxygen-dependent FAD-linked oxidoreductase family.</text>
</comment>
<dbReference type="InterPro" id="IPR016166">
    <property type="entry name" value="FAD-bd_PCMH"/>
</dbReference>
<protein>
    <recommendedName>
        <fullName evidence="6">FAD-binding PCMH-type domain-containing protein</fullName>
    </recommendedName>
</protein>
<evidence type="ECO:0000259" key="6">
    <source>
        <dbReference type="PROSITE" id="PS51387"/>
    </source>
</evidence>
<dbReference type="AlphaFoldDB" id="A0A8S1IXJ8"/>